<evidence type="ECO:0000256" key="1">
    <source>
        <dbReference type="SAM" id="MobiDB-lite"/>
    </source>
</evidence>
<feature type="region of interest" description="Disordered" evidence="1">
    <location>
        <begin position="34"/>
        <end position="77"/>
    </location>
</feature>
<accession>A0A8I2YWB9</accession>
<reference evidence="2" key="1">
    <citation type="submission" date="2021-03" db="EMBL/GenBank/DDBJ databases">
        <title>Evolutionary innovations through gain and loss of genes in the ectomycorrhizal Boletales.</title>
        <authorList>
            <person name="Wu G."/>
            <person name="Miyauchi S."/>
            <person name="Morin E."/>
            <person name="Yang Z.-L."/>
            <person name="Xu J."/>
            <person name="Martin F.M."/>
        </authorList>
    </citation>
    <scope>NUCLEOTIDE SEQUENCE</scope>
    <source>
        <strain evidence="2">BR01</strain>
    </source>
</reference>
<organism evidence="2 3">
    <name type="scientific">Boletus reticuloceps</name>
    <dbReference type="NCBI Taxonomy" id="495285"/>
    <lineage>
        <taxon>Eukaryota</taxon>
        <taxon>Fungi</taxon>
        <taxon>Dikarya</taxon>
        <taxon>Basidiomycota</taxon>
        <taxon>Agaricomycotina</taxon>
        <taxon>Agaricomycetes</taxon>
        <taxon>Agaricomycetidae</taxon>
        <taxon>Boletales</taxon>
        <taxon>Boletineae</taxon>
        <taxon>Boletaceae</taxon>
        <taxon>Boletoideae</taxon>
        <taxon>Boletus</taxon>
    </lineage>
</organism>
<sequence>MLNKLADSLIQCCQCSPSCYKWLHPETRRKHYAAPDPENVLDSDLGSDDIKMEKTSSGTEEETSDFPCSDNTSEDDADSVISDGHLVWSRSNKEDQLVYNEEEEIAQESPKDIVERLHDWYGPRIEEKLYHIRHLMITDKDRDNIRAFQLKLSCNMPRCIFDCMRKTFTHKLNIQSEWIILHRPSVLAGVDPIHFNCFINSCMAYTTKYEHFPHFTYPSAHS</sequence>
<proteinExistence type="predicted"/>
<evidence type="ECO:0000313" key="2">
    <source>
        <dbReference type="EMBL" id="KAG6379825.1"/>
    </source>
</evidence>
<keyword evidence="3" id="KW-1185">Reference proteome</keyword>
<comment type="caution">
    <text evidence="2">The sequence shown here is derived from an EMBL/GenBank/DDBJ whole genome shotgun (WGS) entry which is preliminary data.</text>
</comment>
<name>A0A8I2YWB9_9AGAM</name>
<gene>
    <name evidence="2" type="ORF">JVT61DRAFT_10373</name>
</gene>
<dbReference type="EMBL" id="JAGFBS010000004">
    <property type="protein sequence ID" value="KAG6379825.1"/>
    <property type="molecule type" value="Genomic_DNA"/>
</dbReference>
<dbReference type="OrthoDB" id="3257409at2759"/>
<dbReference type="AlphaFoldDB" id="A0A8I2YWB9"/>
<protein>
    <submittedName>
        <fullName evidence="2">Uncharacterized protein</fullName>
    </submittedName>
</protein>
<dbReference type="Proteomes" id="UP000683000">
    <property type="component" value="Unassembled WGS sequence"/>
</dbReference>
<evidence type="ECO:0000313" key="3">
    <source>
        <dbReference type="Proteomes" id="UP000683000"/>
    </source>
</evidence>